<dbReference type="Pfam" id="PF00171">
    <property type="entry name" value="Aldedh"/>
    <property type="match status" value="1"/>
</dbReference>
<dbReference type="HOGENOM" id="CLU_245175_0_0_1"/>
<evidence type="ECO:0000256" key="4">
    <source>
        <dbReference type="PROSITE-ProRule" id="PRU10007"/>
    </source>
</evidence>
<dbReference type="GO" id="GO:0046394">
    <property type="term" value="P:carboxylic acid biosynthetic process"/>
    <property type="evidence" value="ECO:0007669"/>
    <property type="project" value="UniProtKB-ARBA"/>
</dbReference>
<dbReference type="SUPFAM" id="SSF52540">
    <property type="entry name" value="P-loop containing nucleoside triphosphate hydrolases"/>
    <property type="match status" value="1"/>
</dbReference>
<dbReference type="SUPFAM" id="SSF53720">
    <property type="entry name" value="ALDH-like"/>
    <property type="match status" value="1"/>
</dbReference>
<keyword evidence="3 5" id="KW-0560">Oxidoreductase</keyword>
<dbReference type="RefSeq" id="XP_016595660.1">
    <property type="nucleotide sequence ID" value="XM_016742938.1"/>
</dbReference>
<dbReference type="FunFam" id="3.40.605.10:FF:000026">
    <property type="entry name" value="Aldehyde dehydrogenase, putative"/>
    <property type="match status" value="1"/>
</dbReference>
<keyword evidence="2" id="KW-0677">Repeat</keyword>
<dbReference type="Proteomes" id="UP000030143">
    <property type="component" value="Unassembled WGS sequence"/>
</dbReference>
<evidence type="ECO:0000256" key="2">
    <source>
        <dbReference type="ARBA" id="ARBA00022737"/>
    </source>
</evidence>
<dbReference type="PANTHER" id="PTHR43720:SF3">
    <property type="entry name" value="ALDEHYDE DEHYDROGENASE ALDH (AFU_ORTHOLOGUE AFUA_8G02310)-RELATED"/>
    <property type="match status" value="1"/>
</dbReference>
<dbReference type="Gene3D" id="1.25.40.20">
    <property type="entry name" value="Ankyrin repeat-containing domain"/>
    <property type="match status" value="2"/>
</dbReference>
<dbReference type="VEuPathDB" id="FungiDB:PEXP_036000"/>
<reference evidence="8 9" key="1">
    <citation type="journal article" date="2015" name="Mol. Plant Microbe Interact.">
        <title>Genome, transcriptome, and functional analyses of Penicillium expansum provide new insights into secondary metabolism and pathogenicity.</title>
        <authorList>
            <person name="Ballester A.R."/>
            <person name="Marcet-Houben M."/>
            <person name="Levin E."/>
            <person name="Sela N."/>
            <person name="Selma-Lazaro C."/>
            <person name="Carmona L."/>
            <person name="Wisniewski M."/>
            <person name="Droby S."/>
            <person name="Gonzalez-Candelas L."/>
            <person name="Gabaldon T."/>
        </authorList>
    </citation>
    <scope>NUCLEOTIDE SEQUENCE [LARGE SCALE GENOMIC DNA]</scope>
    <source>
        <strain evidence="8 9">MD-8</strain>
    </source>
</reference>
<dbReference type="InterPro" id="IPR016161">
    <property type="entry name" value="Ald_DH/histidinol_DH"/>
</dbReference>
<dbReference type="GeneID" id="27678357"/>
<evidence type="ECO:0000256" key="3">
    <source>
        <dbReference type="ARBA" id="ARBA00023002"/>
    </source>
</evidence>
<evidence type="ECO:0000313" key="9">
    <source>
        <dbReference type="Proteomes" id="UP000030143"/>
    </source>
</evidence>
<dbReference type="InterPro" id="IPR002110">
    <property type="entry name" value="Ankyrin_rpt"/>
</dbReference>
<dbReference type="Gene3D" id="3.40.50.300">
    <property type="entry name" value="P-loop containing nucleotide triphosphate hydrolases"/>
    <property type="match status" value="1"/>
</dbReference>
<dbReference type="Gene3D" id="3.40.605.10">
    <property type="entry name" value="Aldehyde Dehydrogenase, Chain A, domain 1"/>
    <property type="match status" value="1"/>
</dbReference>
<protein>
    <submittedName>
        <fullName evidence="8">Aldehyde dehydrogenase, C-terminal</fullName>
    </submittedName>
</protein>
<comment type="caution">
    <text evidence="8">The sequence shown here is derived from an EMBL/GenBank/DDBJ whole genome shotgun (WGS) entry which is preliminary data.</text>
</comment>
<dbReference type="InterPro" id="IPR029510">
    <property type="entry name" value="Ald_DH_CS_GLU"/>
</dbReference>
<dbReference type="EMBL" id="JQFZ01000252">
    <property type="protein sequence ID" value="KGO53021.1"/>
    <property type="molecule type" value="Genomic_DNA"/>
</dbReference>
<dbReference type="PROSITE" id="PS00687">
    <property type="entry name" value="ALDEHYDE_DEHYDR_GLU"/>
    <property type="match status" value="1"/>
</dbReference>
<comment type="similarity">
    <text evidence="1 5">Belongs to the aldehyde dehydrogenase family.</text>
</comment>
<dbReference type="InterPro" id="IPR056884">
    <property type="entry name" value="NPHP3-like_N"/>
</dbReference>
<dbReference type="InterPro" id="IPR007111">
    <property type="entry name" value="NACHT_NTPase"/>
</dbReference>
<feature type="region of interest" description="Disordered" evidence="6">
    <location>
        <begin position="510"/>
        <end position="537"/>
    </location>
</feature>
<accession>A0A0A2JE04</accession>
<dbReference type="InterPro" id="IPR054471">
    <property type="entry name" value="GPIID_WHD"/>
</dbReference>
<dbReference type="GO" id="GO:0004029">
    <property type="term" value="F:aldehyde dehydrogenase (NAD+) activity"/>
    <property type="evidence" value="ECO:0007669"/>
    <property type="project" value="TreeGrafter"/>
</dbReference>
<dbReference type="Gene3D" id="3.40.309.10">
    <property type="entry name" value="Aldehyde Dehydrogenase, Chain A, domain 2"/>
    <property type="match status" value="1"/>
</dbReference>
<dbReference type="FunFam" id="3.40.309.10:FF:000012">
    <property type="entry name" value="Betaine aldehyde dehydrogenase"/>
    <property type="match status" value="1"/>
</dbReference>
<dbReference type="SUPFAM" id="SSF48403">
    <property type="entry name" value="Ankyrin repeat"/>
    <property type="match status" value="1"/>
</dbReference>
<organism evidence="8 9">
    <name type="scientific">Penicillium expansum</name>
    <name type="common">Blue mold rot fungus</name>
    <dbReference type="NCBI Taxonomy" id="27334"/>
    <lineage>
        <taxon>Eukaryota</taxon>
        <taxon>Fungi</taxon>
        <taxon>Dikarya</taxon>
        <taxon>Ascomycota</taxon>
        <taxon>Pezizomycotina</taxon>
        <taxon>Eurotiomycetes</taxon>
        <taxon>Eurotiomycetidae</taxon>
        <taxon>Eurotiales</taxon>
        <taxon>Aspergillaceae</taxon>
        <taxon>Penicillium</taxon>
    </lineage>
</organism>
<dbReference type="InterPro" id="IPR027417">
    <property type="entry name" value="P-loop_NTPase"/>
</dbReference>
<feature type="active site" evidence="4">
    <location>
        <position position="265"/>
    </location>
</feature>
<evidence type="ECO:0000256" key="6">
    <source>
        <dbReference type="SAM" id="MobiDB-lite"/>
    </source>
</evidence>
<dbReference type="PROSITE" id="PS50837">
    <property type="entry name" value="NACHT"/>
    <property type="match status" value="1"/>
</dbReference>
<evidence type="ECO:0000256" key="5">
    <source>
        <dbReference type="RuleBase" id="RU003345"/>
    </source>
</evidence>
<keyword evidence="9" id="KW-1185">Reference proteome</keyword>
<sequence>MDLFIDIVTPNGHSYKQPTGLFINNEIVPATGGQTITSLDPATDKPIATVQAASAEDVDRAVKAAKAALVHPSWKLLPATERGQLMARLADLIEENRELFASIEAWDNGKPYHVAVDEDLTEAISTIRYYSGWADKTFGQTITTTPQKFAYTIRQPIGVVGQIIPWNYPLSMATWKLGPALACGNTVVLKPAEQTPLSALILGTLIKKAGFPPGVVNIVNGYGREAGAALASHPLIDKVAFTGSTMTAREIMKMAAGTLKNITLETGGKSPLLVFPDADLDQAVKWSHGGIMSNKGEICTATSRIFVHRDIIEKFTASYKTAVEAVKIGDQWDESVFHGPQVTRAQYDRILSYFEIAKSEGATILTGGAAHTPTDEKNKNGYFIQPTVIVNATDSMRIAREEVFGPVVVIFPFDDEEEAIRRANDTTYGLGAAVFTRDLERAHRVAAEIESGMVWINSSQDCDPRIPFGGVKQSGIGRELGEAGLEAYSQTKALVREEIMGFKTLVSKLKRRTPPEDPINHSGTTSGSNGKAVLSPRAPKDADINLITQVLGTDERDLWLEAFGKLPRKSQQELEKRGMNRQCSEPMIDQIKSFQIEAKRQRDRSLAKDWKVRIGNHELPVRETTVQIVHWAERIGDVAIQFAPAPGAGGVWTVAKSILQGVDTFDKEKSALLSVVDKVAGAIFCSQVYYEIYNPERTGRKDVVNRLHDAIVALYGCVLELLVTSSDLSSNTAVQFCQAIFDHTQPSDMLLELEKLEQELVKAAGKCEDTAHAHQEVKFKDYLQEAQSSLNRITRHMEHVFQWVNDQERRDLLGWVSGIQYGRHHDEIEERREPNTGDWLVQDERFREWMDSPSHSTLWLQGSPGTGKSFLTSAVVKHMMDTKGSQMEGFGYFFCNQDEKDRREALPVLRSLVRQFAAPKSSTESVRKSLRDARGRATDRASRLGSSECHRQLVESFNLYSTSFIILDGLDEVLDDELDILIEALDSAIAETKDKGRVKLFVASRPEKNISAKYGSSSTVIIQAQDNKKDIEKFVTNEMDKFGKKHPRSDVNAMKDTIIRVILDKCDNMFLWAALQIKQMIQCNTVESIHYALENLPKGLDEMYNQICQKIRTRFPPEQAIAECALKWVLYSPYPLTSEELLSATRMFIENENIKLASCIQQESLLSICENLLVVDTDGRWRYFHLSAREYLEKTHEIYEQGRSYCAQVCLLSLMRTFGPATLPGSSEDPLNPAHPFSQHTQTCWPVYIVGQTEKDQSVILLKKFLGSPGRSSVFYIRWLDHVSEHDLPFQFIDHEGLAPNTTPMFAIAHLSLYEETLREWCDSNDFDPFQENTRGEDLLMMAAMNNCIPLCATLIAKGVNVNQCHVNSRYGSALAAAASCNMMDTVKYLVEEAKADVNLPLESGDYGSALAAAATRGNLDILRYFVEEVKPAVDLLVHVRVHGNVLVAAAFNGRLDVVRYLVEEANIDVDLEDDEEFFNCALEAASWGSLVVVKYLVEEAKAGVNLPHQANNALVAAVSSGKLDILRYFVEEVKVYVGSMFEQGRISVALGIHSDEDAVALREILKLPSDQEAAGDEH</sequence>
<evidence type="ECO:0000259" key="7">
    <source>
        <dbReference type="PROSITE" id="PS50837"/>
    </source>
</evidence>
<dbReference type="Pfam" id="PF24883">
    <property type="entry name" value="NPHP3_N"/>
    <property type="match status" value="1"/>
</dbReference>
<dbReference type="Pfam" id="PF22939">
    <property type="entry name" value="WHD_GPIID"/>
    <property type="match status" value="1"/>
</dbReference>
<dbReference type="PANTHER" id="PTHR43720">
    <property type="entry name" value="2-AMINOMUCONIC SEMIALDEHYDE DEHYDROGENASE"/>
    <property type="match status" value="1"/>
</dbReference>
<evidence type="ECO:0000313" key="8">
    <source>
        <dbReference type="EMBL" id="KGO53021.1"/>
    </source>
</evidence>
<dbReference type="SMART" id="SM00248">
    <property type="entry name" value="ANK"/>
    <property type="match status" value="6"/>
</dbReference>
<name>A0A0A2JE04_PENEN</name>
<dbReference type="InterPro" id="IPR036770">
    <property type="entry name" value="Ankyrin_rpt-contain_sf"/>
</dbReference>
<dbReference type="Pfam" id="PF12796">
    <property type="entry name" value="Ank_2"/>
    <property type="match status" value="2"/>
</dbReference>
<feature type="domain" description="NACHT" evidence="7">
    <location>
        <begin position="856"/>
        <end position="1006"/>
    </location>
</feature>
<dbReference type="FunFam" id="3.40.605.10:FF:000001">
    <property type="entry name" value="Aldehyde dehydrogenase 1"/>
    <property type="match status" value="1"/>
</dbReference>
<gene>
    <name evidence="8" type="ORF">PEX2_056640</name>
</gene>
<evidence type="ECO:0000256" key="1">
    <source>
        <dbReference type="ARBA" id="ARBA00009986"/>
    </source>
</evidence>
<dbReference type="InterPro" id="IPR016162">
    <property type="entry name" value="Ald_DH_N"/>
</dbReference>
<dbReference type="InterPro" id="IPR016163">
    <property type="entry name" value="Ald_DH_C"/>
</dbReference>
<dbReference type="GO" id="GO:0006598">
    <property type="term" value="P:polyamine catabolic process"/>
    <property type="evidence" value="ECO:0007669"/>
    <property type="project" value="TreeGrafter"/>
</dbReference>
<proteinExistence type="inferred from homology"/>
<dbReference type="STRING" id="27334.A0A0A2JE04"/>
<dbReference type="InterPro" id="IPR015590">
    <property type="entry name" value="Aldehyde_DH_dom"/>
</dbReference>